<reference evidence="7 8" key="1">
    <citation type="submission" date="2020-08" db="EMBL/GenBank/DDBJ databases">
        <title>Cohnella phylogeny.</title>
        <authorList>
            <person name="Dunlap C."/>
        </authorList>
    </citation>
    <scope>NUCLEOTIDE SEQUENCE [LARGE SCALE GENOMIC DNA]</scope>
    <source>
        <strain evidence="7 8">DSM 103658</strain>
    </source>
</reference>
<dbReference type="SMART" id="SM00422">
    <property type="entry name" value="HTH_MERR"/>
    <property type="match status" value="1"/>
</dbReference>
<dbReference type="CDD" id="cd01106">
    <property type="entry name" value="HTH_TipAL-Mta"/>
    <property type="match status" value="1"/>
</dbReference>
<proteinExistence type="predicted"/>
<dbReference type="InterPro" id="IPR012925">
    <property type="entry name" value="TipAS_dom"/>
</dbReference>
<organism evidence="7 8">
    <name type="scientific">Cohnella lubricantis</name>
    <dbReference type="NCBI Taxonomy" id="2163172"/>
    <lineage>
        <taxon>Bacteria</taxon>
        <taxon>Bacillati</taxon>
        <taxon>Bacillota</taxon>
        <taxon>Bacilli</taxon>
        <taxon>Bacillales</taxon>
        <taxon>Paenibacillaceae</taxon>
        <taxon>Cohnella</taxon>
    </lineage>
</organism>
<dbReference type="PANTHER" id="PTHR30204:SF90">
    <property type="entry name" value="HTH-TYPE TRANSCRIPTIONAL ACTIVATOR MTA"/>
    <property type="match status" value="1"/>
</dbReference>
<dbReference type="GO" id="GO:0003677">
    <property type="term" value="F:DNA binding"/>
    <property type="evidence" value="ECO:0007669"/>
    <property type="project" value="UniProtKB-KW"/>
</dbReference>
<dbReference type="InterPro" id="IPR000551">
    <property type="entry name" value="MerR-type_HTH_dom"/>
</dbReference>
<sequence>MLHTVKEVSDMSGVTIKALHHYHRIGLLSPSEISAAGYRLYGRRELERLQQILFYRELDFPLEKIKQLLSAEPDRLALLSEQRELLLERRERLERLLRTMDETMDSAKKGEQMDMDQMFVGFGSESEWKEALSEQNEHLKGTYGFDLMEGGAPIDVPEMNEQAAEAAAFMAAMAEALRSGKKHSGEEVRLLIERHITFLREHGHETDAGTFAAQCRFFLSDDFHRSMLESQQTGLAYYLAAAADACAG</sequence>
<feature type="domain" description="HTH merR-type" evidence="6">
    <location>
        <begin position="2"/>
        <end position="71"/>
    </location>
</feature>
<dbReference type="InterPro" id="IPR009061">
    <property type="entry name" value="DNA-bd_dom_put_sf"/>
</dbReference>
<keyword evidence="5" id="KW-0175">Coiled coil</keyword>
<dbReference type="EMBL" id="JACJVN010000051">
    <property type="protein sequence ID" value="MBB6678150.1"/>
    <property type="molecule type" value="Genomic_DNA"/>
</dbReference>
<dbReference type="Pfam" id="PF07739">
    <property type="entry name" value="TipAS"/>
    <property type="match status" value="1"/>
</dbReference>
<keyword evidence="4" id="KW-0804">Transcription</keyword>
<keyword evidence="3" id="KW-0010">Activator</keyword>
<evidence type="ECO:0000259" key="6">
    <source>
        <dbReference type="PROSITE" id="PS50937"/>
    </source>
</evidence>
<dbReference type="Gene3D" id="1.10.1660.10">
    <property type="match status" value="1"/>
</dbReference>
<dbReference type="Proteomes" id="UP000574133">
    <property type="component" value="Unassembled WGS sequence"/>
</dbReference>
<dbReference type="InterPro" id="IPR047057">
    <property type="entry name" value="MerR_fam"/>
</dbReference>
<dbReference type="InterPro" id="IPR036244">
    <property type="entry name" value="TipA-like_antibiotic-bd"/>
</dbReference>
<feature type="coiled-coil region" evidence="5">
    <location>
        <begin position="76"/>
        <end position="110"/>
    </location>
</feature>
<evidence type="ECO:0000256" key="3">
    <source>
        <dbReference type="ARBA" id="ARBA00023159"/>
    </source>
</evidence>
<dbReference type="PANTHER" id="PTHR30204">
    <property type="entry name" value="REDOX-CYCLING DRUG-SENSING TRANSCRIPTIONAL ACTIVATOR SOXR"/>
    <property type="match status" value="1"/>
</dbReference>
<dbReference type="Pfam" id="PF13411">
    <property type="entry name" value="MerR_1"/>
    <property type="match status" value="1"/>
</dbReference>
<accession>A0A841TFZ3</accession>
<dbReference type="SUPFAM" id="SSF89082">
    <property type="entry name" value="Antibiotic binding domain of TipA-like multidrug resistance regulators"/>
    <property type="match status" value="1"/>
</dbReference>
<evidence type="ECO:0000256" key="1">
    <source>
        <dbReference type="ARBA" id="ARBA00023015"/>
    </source>
</evidence>
<dbReference type="PROSITE" id="PS50937">
    <property type="entry name" value="HTH_MERR_2"/>
    <property type="match status" value="1"/>
</dbReference>
<evidence type="ECO:0000256" key="4">
    <source>
        <dbReference type="ARBA" id="ARBA00023163"/>
    </source>
</evidence>
<dbReference type="RefSeq" id="WP_185179424.1">
    <property type="nucleotide sequence ID" value="NZ_CBCSEP010000019.1"/>
</dbReference>
<keyword evidence="1" id="KW-0805">Transcription regulation</keyword>
<dbReference type="AlphaFoldDB" id="A0A841TFZ3"/>
<evidence type="ECO:0000256" key="5">
    <source>
        <dbReference type="SAM" id="Coils"/>
    </source>
</evidence>
<comment type="caution">
    <text evidence="7">The sequence shown here is derived from an EMBL/GenBank/DDBJ whole genome shotgun (WGS) entry which is preliminary data.</text>
</comment>
<evidence type="ECO:0000313" key="8">
    <source>
        <dbReference type="Proteomes" id="UP000574133"/>
    </source>
</evidence>
<name>A0A841TFZ3_9BACL</name>
<dbReference type="SUPFAM" id="SSF46955">
    <property type="entry name" value="Putative DNA-binding domain"/>
    <property type="match status" value="1"/>
</dbReference>
<dbReference type="Gene3D" id="1.10.490.50">
    <property type="entry name" value="Antibiotic binding domain of TipA-like multidrug resistance regulators"/>
    <property type="match status" value="1"/>
</dbReference>
<gene>
    <name evidence="7" type="ORF">H4Q31_12655</name>
</gene>
<protein>
    <submittedName>
        <fullName evidence="7">MerR family transcriptional regulator</fullName>
    </submittedName>
</protein>
<dbReference type="GO" id="GO:0003700">
    <property type="term" value="F:DNA-binding transcription factor activity"/>
    <property type="evidence" value="ECO:0007669"/>
    <property type="project" value="InterPro"/>
</dbReference>
<evidence type="ECO:0000313" key="7">
    <source>
        <dbReference type="EMBL" id="MBB6678150.1"/>
    </source>
</evidence>
<evidence type="ECO:0000256" key="2">
    <source>
        <dbReference type="ARBA" id="ARBA00023125"/>
    </source>
</evidence>
<keyword evidence="2" id="KW-0238">DNA-binding</keyword>
<keyword evidence="8" id="KW-1185">Reference proteome</keyword>